<proteinExistence type="evidence at transcript level"/>
<reference evidence="13" key="1">
    <citation type="submission" date="2020-04" db="EMBL/GenBank/DDBJ databases">
        <authorList>
            <person name="Neveu A P."/>
        </authorList>
    </citation>
    <scope>NUCLEOTIDE SEQUENCE</scope>
    <source>
        <tissue evidence="13">Whole embryo</tissue>
    </source>
</reference>
<keyword evidence="6" id="KW-0221">Differentiation</keyword>
<dbReference type="PANTHER" id="PTHR31054:SF3">
    <property type="entry name" value="ZYGOTE ARREST PROTEIN 1-LIKE"/>
    <property type="match status" value="1"/>
</dbReference>
<keyword evidence="7" id="KW-0862">Zinc</keyword>
<name>A0A6F9DXT2_9ASCI</name>
<keyword evidence="9" id="KW-0896">Oogenesis</keyword>
<sequence length="358" mass="40134">MSIKAAFRLSTHEKPLKADFAGAAIRKHEVSNEERNENNQPSPGRSPTLIWQNLTPELRVEALRRAHLVQLLKQVNPDLQLCRKSTSEAAVQVKSTSEKGIQVPDIRFEFAAARKPKPRVSQPRPEINASVRSGLLGPGVRIQPKTKYNATKSNSNSIYCGVRQPPPFPGGQFFQQRQPWINPSPRSFLRADAPPHIPRNTTIRRPLSAQVENQKRNQVQSNDSTNEKRNDEGRGNSSPAENPSDPGGGKDEQKENTSKMSKSGATSSGDDDSVVVVLDEPKRERDLERKYGQFFCRRCLRGWSSRNLWCVRATCKVYIKQTCNTCNKVVRPYLVCNLPSNTPLYRDKAGPRPTCVNA</sequence>
<keyword evidence="8" id="KW-0694">RNA-binding</keyword>
<dbReference type="AlphaFoldDB" id="A0A6F9DXT2"/>
<accession>A0A6F9DXT2</accession>
<keyword evidence="2" id="KW-0217">Developmental protein</keyword>
<feature type="region of interest" description="Disordered" evidence="11">
    <location>
        <begin position="150"/>
        <end position="275"/>
    </location>
</feature>
<evidence type="ECO:0000256" key="3">
    <source>
        <dbReference type="ARBA" id="ARBA00022490"/>
    </source>
</evidence>
<dbReference type="GO" id="GO:0048477">
    <property type="term" value="P:oogenesis"/>
    <property type="evidence" value="ECO:0007669"/>
    <property type="project" value="UniProtKB-KW"/>
</dbReference>
<evidence type="ECO:0000256" key="7">
    <source>
        <dbReference type="ARBA" id="ARBA00022833"/>
    </source>
</evidence>
<evidence type="ECO:0000259" key="12">
    <source>
        <dbReference type="SMART" id="SM01328"/>
    </source>
</evidence>
<feature type="region of interest" description="Disordered" evidence="11">
    <location>
        <begin position="27"/>
        <end position="49"/>
    </location>
</feature>
<evidence type="ECO:0000256" key="10">
    <source>
        <dbReference type="ARBA" id="ARBA00034699"/>
    </source>
</evidence>
<dbReference type="GO" id="GO:0003729">
    <property type="term" value="F:mRNA binding"/>
    <property type="evidence" value="ECO:0007669"/>
    <property type="project" value="UniProtKB-ARBA"/>
</dbReference>
<evidence type="ECO:0000313" key="13">
    <source>
        <dbReference type="EMBL" id="CAB3267848.1"/>
    </source>
</evidence>
<evidence type="ECO:0000256" key="2">
    <source>
        <dbReference type="ARBA" id="ARBA00022473"/>
    </source>
</evidence>
<comment type="similarity">
    <text evidence="10">Belongs to the ZAR1 family.</text>
</comment>
<gene>
    <name evidence="13" type="primary">Zar1</name>
</gene>
<keyword evidence="3" id="KW-0963">Cytoplasm</keyword>
<dbReference type="SMART" id="SM01328">
    <property type="entry name" value="zf-3CxxC"/>
    <property type="match status" value="1"/>
</dbReference>
<dbReference type="EMBL" id="LR791986">
    <property type="protein sequence ID" value="CAB3267848.1"/>
    <property type="molecule type" value="mRNA"/>
</dbReference>
<evidence type="ECO:0000256" key="9">
    <source>
        <dbReference type="ARBA" id="ARBA00022943"/>
    </source>
</evidence>
<organism evidence="13">
    <name type="scientific">Phallusia mammillata</name>
    <dbReference type="NCBI Taxonomy" id="59560"/>
    <lineage>
        <taxon>Eukaryota</taxon>
        <taxon>Metazoa</taxon>
        <taxon>Chordata</taxon>
        <taxon>Tunicata</taxon>
        <taxon>Ascidiacea</taxon>
        <taxon>Phlebobranchia</taxon>
        <taxon>Ascidiidae</taxon>
        <taxon>Phallusia</taxon>
    </lineage>
</organism>
<protein>
    <submittedName>
        <fullName evidence="13">Zygote arrest protein 1-like</fullName>
    </submittedName>
</protein>
<feature type="compositionally biased region" description="Basic and acidic residues" evidence="11">
    <location>
        <begin position="248"/>
        <end position="257"/>
    </location>
</feature>
<feature type="compositionally biased region" description="Basic and acidic residues" evidence="11">
    <location>
        <begin position="27"/>
        <end position="37"/>
    </location>
</feature>
<evidence type="ECO:0000256" key="8">
    <source>
        <dbReference type="ARBA" id="ARBA00022884"/>
    </source>
</evidence>
<keyword evidence="5" id="KW-0863">Zinc-finger</keyword>
<feature type="compositionally biased region" description="Polar residues" evidence="11">
    <location>
        <begin position="210"/>
        <end position="224"/>
    </location>
</feature>
<dbReference type="InterPro" id="IPR026775">
    <property type="entry name" value="Zar1"/>
</dbReference>
<dbReference type="GO" id="GO:0006412">
    <property type="term" value="P:translation"/>
    <property type="evidence" value="ECO:0007669"/>
    <property type="project" value="TreeGrafter"/>
</dbReference>
<evidence type="ECO:0000256" key="1">
    <source>
        <dbReference type="ARBA" id="ARBA00004331"/>
    </source>
</evidence>
<dbReference type="PANTHER" id="PTHR31054">
    <property type="entry name" value="ZYGOTE ARREST PROTEIN 1-LIKE ISOFORM X1"/>
    <property type="match status" value="1"/>
</dbReference>
<dbReference type="InterPro" id="IPR027377">
    <property type="entry name" value="ZAR1/RTP1-5-like_Znf-3CxxC"/>
</dbReference>
<evidence type="ECO:0000256" key="11">
    <source>
        <dbReference type="SAM" id="MobiDB-lite"/>
    </source>
</evidence>
<keyword evidence="4" id="KW-0479">Metal-binding</keyword>
<evidence type="ECO:0000256" key="5">
    <source>
        <dbReference type="ARBA" id="ARBA00022771"/>
    </source>
</evidence>
<comment type="subcellular location">
    <subcellularLocation>
        <location evidence="1">Cytoplasm</location>
        <location evidence="1">Cytoplasmic ribonucleoprotein granule</location>
    </subcellularLocation>
</comment>
<feature type="domain" description="3CxxC-type" evidence="12">
    <location>
        <begin position="289"/>
        <end position="350"/>
    </location>
</feature>
<evidence type="ECO:0000256" key="4">
    <source>
        <dbReference type="ARBA" id="ARBA00022723"/>
    </source>
</evidence>
<feature type="compositionally biased region" description="Basic and acidic residues" evidence="11">
    <location>
        <begin position="225"/>
        <end position="234"/>
    </location>
</feature>
<dbReference type="GO" id="GO:0036464">
    <property type="term" value="C:cytoplasmic ribonucleoprotein granule"/>
    <property type="evidence" value="ECO:0007669"/>
    <property type="project" value="UniProtKB-SubCell"/>
</dbReference>
<feature type="compositionally biased region" description="Low complexity" evidence="11">
    <location>
        <begin position="170"/>
        <end position="179"/>
    </location>
</feature>
<dbReference type="GO" id="GO:0008270">
    <property type="term" value="F:zinc ion binding"/>
    <property type="evidence" value="ECO:0007669"/>
    <property type="project" value="UniProtKB-KW"/>
</dbReference>
<feature type="compositionally biased region" description="Polar residues" evidence="11">
    <location>
        <begin position="38"/>
        <end position="49"/>
    </location>
</feature>
<evidence type="ECO:0000256" key="6">
    <source>
        <dbReference type="ARBA" id="ARBA00022782"/>
    </source>
</evidence>
<dbReference type="GO" id="GO:0017148">
    <property type="term" value="P:negative regulation of translation"/>
    <property type="evidence" value="ECO:0007669"/>
    <property type="project" value="UniProtKB-ARBA"/>
</dbReference>